<sequence>MHALPFIVRPTLIIPLDDLAAWTSKGKIPENPINKQYIPITYWKTPHGSSSNTPTFWAVDMCEKIHKIQSAEKAQSVAAKKRIMYSQVAVPDKFSRNIPPLSTMDLCDEIHSPHQSRCVVPKKRGHPLASLVRDVKRRRHQILNGINPIDMGAYDKHFEALEHKRLAENVSENVPSTISSTNSTEDVPEYPSAGVPDSFPFDPTLDTSDTLIGHNQPSTSAQINENVSEQEQLENWYRQMLTDAKSVKSFGYNLKIDKLASFKAISTSFKRHSPILKQEQLENRHRQMLTDAKSVKSFSYNLKIDKLLEIDWDTDGITLDEEKAKRHALMYIELNSNRLVTRINRKTDEEWMKFLVDRKLFFNNKVRAQHATLETIVAAQTDGRDRHRL</sequence>
<keyword evidence="3" id="KW-1185">Reference proteome</keyword>
<gene>
    <name evidence="2" type="primary">Cnig_chr_III.g9032</name>
    <name evidence="2" type="ORF">B9Z55_009032</name>
</gene>
<evidence type="ECO:0000256" key="1">
    <source>
        <dbReference type="SAM" id="MobiDB-lite"/>
    </source>
</evidence>
<name>A0A2G5UQC2_9PELO</name>
<dbReference type="OrthoDB" id="5910932at2759"/>
<dbReference type="AlphaFoldDB" id="A0A2G5UQC2"/>
<proteinExistence type="predicted"/>
<accession>A0A2G5UQC2</accession>
<feature type="compositionally biased region" description="Polar residues" evidence="1">
    <location>
        <begin position="172"/>
        <end position="185"/>
    </location>
</feature>
<protein>
    <submittedName>
        <fullName evidence="2">Uncharacterized protein</fullName>
    </submittedName>
</protein>
<dbReference type="Proteomes" id="UP000230233">
    <property type="component" value="Chromosome III"/>
</dbReference>
<comment type="caution">
    <text evidence="2">The sequence shown here is derived from an EMBL/GenBank/DDBJ whole genome shotgun (WGS) entry which is preliminary data.</text>
</comment>
<reference evidence="3" key="1">
    <citation type="submission" date="2017-10" db="EMBL/GenBank/DDBJ databases">
        <title>Rapid genome shrinkage in a self-fertile nematode reveals novel sperm competition proteins.</title>
        <authorList>
            <person name="Yin D."/>
            <person name="Schwarz E.M."/>
            <person name="Thomas C.G."/>
            <person name="Felde R.L."/>
            <person name="Korf I.F."/>
            <person name="Cutter A.D."/>
            <person name="Schartner C.M."/>
            <person name="Ralston E.J."/>
            <person name="Meyer B.J."/>
            <person name="Haag E.S."/>
        </authorList>
    </citation>
    <scope>NUCLEOTIDE SEQUENCE [LARGE SCALE GENOMIC DNA]</scope>
    <source>
        <strain evidence="3">JU1422</strain>
    </source>
</reference>
<organism evidence="2 3">
    <name type="scientific">Caenorhabditis nigoni</name>
    <dbReference type="NCBI Taxonomy" id="1611254"/>
    <lineage>
        <taxon>Eukaryota</taxon>
        <taxon>Metazoa</taxon>
        <taxon>Ecdysozoa</taxon>
        <taxon>Nematoda</taxon>
        <taxon>Chromadorea</taxon>
        <taxon>Rhabditida</taxon>
        <taxon>Rhabditina</taxon>
        <taxon>Rhabditomorpha</taxon>
        <taxon>Rhabditoidea</taxon>
        <taxon>Rhabditidae</taxon>
        <taxon>Peloderinae</taxon>
        <taxon>Caenorhabditis</taxon>
    </lineage>
</organism>
<feature type="region of interest" description="Disordered" evidence="1">
    <location>
        <begin position="172"/>
        <end position="191"/>
    </location>
</feature>
<evidence type="ECO:0000313" key="3">
    <source>
        <dbReference type="Proteomes" id="UP000230233"/>
    </source>
</evidence>
<dbReference type="EMBL" id="PDUG01000003">
    <property type="protein sequence ID" value="PIC41700.1"/>
    <property type="molecule type" value="Genomic_DNA"/>
</dbReference>
<evidence type="ECO:0000313" key="2">
    <source>
        <dbReference type="EMBL" id="PIC41700.1"/>
    </source>
</evidence>